<evidence type="ECO:0000256" key="6">
    <source>
        <dbReference type="ARBA" id="ARBA00022801"/>
    </source>
</evidence>
<evidence type="ECO:0000256" key="10">
    <source>
        <dbReference type="PIRSR" id="PIRSR611863-2"/>
    </source>
</evidence>
<dbReference type="EC" id="3.1.3.3" evidence="2"/>
<evidence type="ECO:0000256" key="1">
    <source>
        <dbReference type="ARBA" id="ARBA00005135"/>
    </source>
</evidence>
<dbReference type="AlphaFoldDB" id="A0AA35T6I2"/>
<dbReference type="GO" id="GO:0036424">
    <property type="term" value="F:L-phosphoserine phosphatase activity"/>
    <property type="evidence" value="ECO:0007669"/>
    <property type="project" value="TreeGrafter"/>
</dbReference>
<comment type="caution">
    <text evidence="12">The sequence shown here is derived from an EMBL/GenBank/DDBJ whole genome shotgun (WGS) entry which is preliminary data.</text>
</comment>
<dbReference type="Gene3D" id="3.40.50.1000">
    <property type="entry name" value="HAD superfamily/HAD-like"/>
    <property type="match status" value="1"/>
</dbReference>
<dbReference type="Proteomes" id="UP001174909">
    <property type="component" value="Unassembled WGS sequence"/>
</dbReference>
<feature type="binding site" evidence="11">
    <location>
        <position position="153"/>
    </location>
    <ligand>
        <name>Mg(2+)</name>
        <dbReference type="ChEBI" id="CHEBI:18420"/>
    </ligand>
</feature>
<organism evidence="12 13">
    <name type="scientific">Geodia barretti</name>
    <name type="common">Barrett's horny sponge</name>
    <dbReference type="NCBI Taxonomy" id="519541"/>
    <lineage>
        <taxon>Eukaryota</taxon>
        <taxon>Metazoa</taxon>
        <taxon>Porifera</taxon>
        <taxon>Demospongiae</taxon>
        <taxon>Heteroscleromorpha</taxon>
        <taxon>Tetractinellida</taxon>
        <taxon>Astrophorina</taxon>
        <taxon>Geodiidae</taxon>
        <taxon>Geodia</taxon>
    </lineage>
</organism>
<dbReference type="InterPro" id="IPR023214">
    <property type="entry name" value="HAD_sf"/>
</dbReference>
<comment type="pathway">
    <text evidence="1">Amino-acid biosynthesis; L-serine biosynthesis; L-serine from 3-phospho-D-glycerate: step 3/3.</text>
</comment>
<evidence type="ECO:0000256" key="11">
    <source>
        <dbReference type="PIRSR" id="PIRSR611863-3"/>
    </source>
</evidence>
<dbReference type="GO" id="GO:0006564">
    <property type="term" value="P:L-serine biosynthetic process"/>
    <property type="evidence" value="ECO:0007669"/>
    <property type="project" value="UniProtKB-KW"/>
</dbReference>
<dbReference type="NCBIfam" id="NF010109">
    <property type="entry name" value="PRK13582.1"/>
    <property type="match status" value="1"/>
</dbReference>
<feature type="active site" description="Proton donor" evidence="9">
    <location>
        <position position="9"/>
    </location>
</feature>
<dbReference type="InterPro" id="IPR036412">
    <property type="entry name" value="HAD-like_sf"/>
</dbReference>
<feature type="active site" description="Nucleophile" evidence="9">
    <location>
        <position position="7"/>
    </location>
</feature>
<dbReference type="InterPro" id="IPR050582">
    <property type="entry name" value="HAD-like_SerB"/>
</dbReference>
<dbReference type="GO" id="GO:0005737">
    <property type="term" value="C:cytoplasm"/>
    <property type="evidence" value="ECO:0007669"/>
    <property type="project" value="TreeGrafter"/>
</dbReference>
<evidence type="ECO:0000256" key="2">
    <source>
        <dbReference type="ARBA" id="ARBA00012640"/>
    </source>
</evidence>
<accession>A0AA35T6I2</accession>
<dbReference type="PANTHER" id="PTHR43344">
    <property type="entry name" value="PHOSPHOSERINE PHOSPHATASE"/>
    <property type="match status" value="1"/>
</dbReference>
<feature type="binding site" evidence="11">
    <location>
        <position position="7"/>
    </location>
    <ligand>
        <name>Mg(2+)</name>
        <dbReference type="ChEBI" id="CHEBI:18420"/>
    </ligand>
</feature>
<dbReference type="InterPro" id="IPR011863">
    <property type="entry name" value="HSK-PSP"/>
</dbReference>
<feature type="binding site" evidence="10">
    <location>
        <begin position="91"/>
        <end position="92"/>
    </location>
    <ligand>
        <name>substrate</name>
    </ligand>
</feature>
<keyword evidence="4" id="KW-0028">Amino-acid biosynthesis</keyword>
<comment type="cofactor">
    <cofactor evidence="11">
        <name>Mg(2+)</name>
        <dbReference type="ChEBI" id="CHEBI:18420"/>
    </cofactor>
    <text evidence="11">Binds 1 Mg(2+) ion per subunit.</text>
</comment>
<keyword evidence="6" id="KW-0378">Hydrolase</keyword>
<evidence type="ECO:0000256" key="9">
    <source>
        <dbReference type="PIRSR" id="PIRSR611863-1"/>
    </source>
</evidence>
<evidence type="ECO:0000256" key="7">
    <source>
        <dbReference type="ARBA" id="ARBA00022842"/>
    </source>
</evidence>
<gene>
    <name evidence="12" type="ORF">GBAR_LOCUS23660</name>
</gene>
<keyword evidence="13" id="KW-1185">Reference proteome</keyword>
<dbReference type="Pfam" id="PF00702">
    <property type="entry name" value="Hydrolase"/>
    <property type="match status" value="1"/>
</dbReference>
<evidence type="ECO:0000256" key="3">
    <source>
        <dbReference type="ARBA" id="ARBA00015196"/>
    </source>
</evidence>
<proteinExistence type="predicted"/>
<evidence type="ECO:0000313" key="12">
    <source>
        <dbReference type="EMBL" id="CAI8042675.1"/>
    </source>
</evidence>
<evidence type="ECO:0000313" key="13">
    <source>
        <dbReference type="Proteomes" id="UP001174909"/>
    </source>
</evidence>
<dbReference type="EMBL" id="CASHTH010003280">
    <property type="protein sequence ID" value="CAI8042675.1"/>
    <property type="molecule type" value="Genomic_DNA"/>
</dbReference>
<dbReference type="NCBIfam" id="TIGR02137">
    <property type="entry name" value="HSK-PSP"/>
    <property type="match status" value="1"/>
</dbReference>
<dbReference type="Gene3D" id="3.90.1470.10">
    <property type="entry name" value="thrh gene product, domain 2"/>
    <property type="match status" value="1"/>
</dbReference>
<feature type="binding site" evidence="10">
    <location>
        <position position="156"/>
    </location>
    <ligand>
        <name>substrate</name>
    </ligand>
</feature>
<feature type="binding site" evidence="11">
    <location>
        <position position="9"/>
    </location>
    <ligand>
        <name>Mg(2+)</name>
        <dbReference type="ChEBI" id="CHEBI:18420"/>
    </ligand>
</feature>
<feature type="binding site" evidence="10">
    <location>
        <position position="46"/>
    </location>
    <ligand>
        <name>substrate</name>
    </ligand>
</feature>
<evidence type="ECO:0000256" key="4">
    <source>
        <dbReference type="ARBA" id="ARBA00022605"/>
    </source>
</evidence>
<dbReference type="SUPFAM" id="SSF56784">
    <property type="entry name" value="HAD-like"/>
    <property type="match status" value="1"/>
</dbReference>
<dbReference type="PANTHER" id="PTHR43344:SF2">
    <property type="entry name" value="PHOSPHOSERINE PHOSPHATASE"/>
    <property type="match status" value="1"/>
</dbReference>
<keyword evidence="7" id="KW-0460">Magnesium</keyword>
<feature type="binding site" evidence="10">
    <location>
        <position position="15"/>
    </location>
    <ligand>
        <name>substrate</name>
    </ligand>
</feature>
<feature type="binding site" evidence="10">
    <location>
        <position position="134"/>
    </location>
    <ligand>
        <name>substrate</name>
    </ligand>
</feature>
<keyword evidence="5" id="KW-0479">Metal-binding</keyword>
<protein>
    <recommendedName>
        <fullName evidence="3">Phosphoserine phosphatase</fullName>
        <ecNumber evidence="2">3.1.3.3</ecNumber>
    </recommendedName>
</protein>
<evidence type="ECO:0000256" key="8">
    <source>
        <dbReference type="ARBA" id="ARBA00023299"/>
    </source>
</evidence>
<sequence>MQICCLDLEGVLLPEIWIAVAEHFHNDDLRLTTRDISDYDQLMQHRLKVLRKNRIRLADIQGVIAGMQPLPGAKAFLDDLRAHFPVVVLLSDTYYEFAMPLIRKLGNPTLLCNWLTVSRTGYISGYVLRQPDGKRKAVKAFKGIGFGVVAAGDSYNDLSMLRTADRGVLFNPPDAIVKRYPAFPVARDYPTLGRLLKQ</sequence>
<name>A0AA35T6I2_GEOBA</name>
<keyword evidence="8" id="KW-0718">Serine biosynthesis</keyword>
<evidence type="ECO:0000256" key="5">
    <source>
        <dbReference type="ARBA" id="ARBA00022723"/>
    </source>
</evidence>
<reference evidence="12" key="1">
    <citation type="submission" date="2023-03" db="EMBL/GenBank/DDBJ databases">
        <authorList>
            <person name="Steffen K."/>
            <person name="Cardenas P."/>
        </authorList>
    </citation>
    <scope>NUCLEOTIDE SEQUENCE</scope>
</reference>
<dbReference type="GO" id="GO:0000287">
    <property type="term" value="F:magnesium ion binding"/>
    <property type="evidence" value="ECO:0007669"/>
    <property type="project" value="TreeGrafter"/>
</dbReference>